<evidence type="ECO:0000256" key="3">
    <source>
        <dbReference type="ARBA" id="ARBA00022676"/>
    </source>
</evidence>
<feature type="transmembrane region" description="Helical" evidence="11">
    <location>
        <begin position="87"/>
        <end position="107"/>
    </location>
</feature>
<keyword evidence="2 11" id="KW-1003">Cell membrane</keyword>
<keyword evidence="9 11" id="KW-0472">Membrane</keyword>
<sequence>MGNQDFLRRMPKTGYEFSRSYRIAQRFHIDFVLLFLLLGLAGFGMVVLYSASSSSILAIQKQGSFFAIAFTAMFVIAQVPVDFMRRIAPWMYAVGVVLLVLVLVVGIGAKGAQRWLGVGGIRFQPSEIMKLAMPLTVAAFLSRQYLPPRFLHIVIALLIIIVPTALINKQPDMGTAILVLASGMVVLFYAGLQWWYIGAAVALAGASLWPIWHYMMHDYQQKRVLMLFDPESDPLGAGWNIIQSKTAIGSGGLHGKGWLEGTQSRLDFLPEGHTDFIIAVMSEEFGLLGVILLILAYILVIARGMHIAINAQDNFGRLLAASISTTFFVYVFVNMGMVAGIVPVVGVPLPFISQGGTAIVALMSGFGILMAIATEQKRVMNPQK</sequence>
<evidence type="ECO:0000256" key="10">
    <source>
        <dbReference type="ARBA" id="ARBA00023316"/>
    </source>
</evidence>
<keyword evidence="10 11" id="KW-0961">Cell wall biogenesis/degradation</keyword>
<keyword evidence="7 11" id="KW-0573">Peptidoglycan synthesis</keyword>
<proteinExistence type="inferred from homology"/>
<dbReference type="InterPro" id="IPR011923">
    <property type="entry name" value="RodA/MrdB"/>
</dbReference>
<reference evidence="13" key="1">
    <citation type="journal article" date="2019" name="Int. J. Syst. Evol. Microbiol.">
        <title>The Global Catalogue of Microorganisms (GCM) 10K type strain sequencing project: providing services to taxonomists for standard genome sequencing and annotation.</title>
        <authorList>
            <consortium name="The Broad Institute Genomics Platform"/>
            <consortium name="The Broad Institute Genome Sequencing Center for Infectious Disease"/>
            <person name="Wu L."/>
            <person name="Ma J."/>
        </authorList>
    </citation>
    <scope>NUCLEOTIDE SEQUENCE [LARGE SCALE GENOMIC DNA]</scope>
    <source>
        <strain evidence="13">KCTC 32239</strain>
    </source>
</reference>
<evidence type="ECO:0000313" key="13">
    <source>
        <dbReference type="Proteomes" id="UP000619761"/>
    </source>
</evidence>
<protein>
    <recommendedName>
        <fullName evidence="11">Peptidoglycan glycosyltransferase MrdB</fullName>
        <shortName evidence="11">PGT</shortName>
        <ecNumber evidence="11">2.4.99.28</ecNumber>
    </recommendedName>
    <alternativeName>
        <fullName evidence="11">Cell elongation protein RodA</fullName>
    </alternativeName>
    <alternativeName>
        <fullName evidence="11">Cell wall polymerase</fullName>
    </alternativeName>
    <alternativeName>
        <fullName evidence="11">Peptidoglycan polymerase</fullName>
        <shortName evidence="11">PG polymerase</shortName>
    </alternativeName>
</protein>
<feature type="transmembrane region" description="Helical" evidence="11">
    <location>
        <begin position="31"/>
        <end position="51"/>
    </location>
</feature>
<feature type="transmembrane region" description="Helical" evidence="11">
    <location>
        <begin position="285"/>
        <end position="306"/>
    </location>
</feature>
<comment type="caution">
    <text evidence="12">The sequence shown here is derived from an EMBL/GenBank/DDBJ whole genome shotgun (WGS) entry which is preliminary data.</text>
</comment>
<dbReference type="Proteomes" id="UP000619761">
    <property type="component" value="Unassembled WGS sequence"/>
</dbReference>
<accession>A0ABQ3APT4</accession>
<comment type="catalytic activity">
    <reaction evidence="11">
        <text>[GlcNAc-(1-&gt;4)-Mur2Ac(oyl-L-Ala-gamma-D-Glu-L-Lys-D-Ala-D-Ala)](n)-di-trans,octa-cis-undecaprenyl diphosphate + beta-D-GlcNAc-(1-&gt;4)-Mur2Ac(oyl-L-Ala-gamma-D-Glu-L-Lys-D-Ala-D-Ala)-di-trans,octa-cis-undecaprenyl diphosphate = [GlcNAc-(1-&gt;4)-Mur2Ac(oyl-L-Ala-gamma-D-Glu-L-Lys-D-Ala-D-Ala)](n+1)-di-trans,octa-cis-undecaprenyl diphosphate + di-trans,octa-cis-undecaprenyl diphosphate + H(+)</text>
        <dbReference type="Rhea" id="RHEA:23708"/>
        <dbReference type="Rhea" id="RHEA-COMP:9602"/>
        <dbReference type="Rhea" id="RHEA-COMP:9603"/>
        <dbReference type="ChEBI" id="CHEBI:15378"/>
        <dbReference type="ChEBI" id="CHEBI:58405"/>
        <dbReference type="ChEBI" id="CHEBI:60033"/>
        <dbReference type="ChEBI" id="CHEBI:78435"/>
        <dbReference type="EC" id="2.4.99.28"/>
    </reaction>
</comment>
<dbReference type="InterPro" id="IPR018365">
    <property type="entry name" value="Cell_cycle_FtsW-rel_CS"/>
</dbReference>
<keyword evidence="8 11" id="KW-1133">Transmembrane helix</keyword>
<comment type="pathway">
    <text evidence="11">Cell wall biogenesis; peptidoglycan biosynthesis.</text>
</comment>
<evidence type="ECO:0000256" key="8">
    <source>
        <dbReference type="ARBA" id="ARBA00022989"/>
    </source>
</evidence>
<evidence type="ECO:0000256" key="9">
    <source>
        <dbReference type="ARBA" id="ARBA00023136"/>
    </source>
</evidence>
<dbReference type="PANTHER" id="PTHR30474:SF1">
    <property type="entry name" value="PEPTIDOGLYCAN GLYCOSYLTRANSFERASE MRDB"/>
    <property type="match status" value="1"/>
</dbReference>
<name>A0ABQ3APT4_9GAMM</name>
<keyword evidence="13" id="KW-1185">Reference proteome</keyword>
<dbReference type="NCBIfam" id="TIGR02210">
    <property type="entry name" value="rodA_shape"/>
    <property type="match status" value="1"/>
</dbReference>
<evidence type="ECO:0000256" key="11">
    <source>
        <dbReference type="HAMAP-Rule" id="MF_02079"/>
    </source>
</evidence>
<feature type="transmembrane region" description="Helical" evidence="11">
    <location>
        <begin position="63"/>
        <end position="81"/>
    </location>
</feature>
<evidence type="ECO:0000256" key="2">
    <source>
        <dbReference type="ARBA" id="ARBA00022475"/>
    </source>
</evidence>
<keyword evidence="5 11" id="KW-0812">Transmembrane</keyword>
<dbReference type="EMBL" id="BMYZ01000001">
    <property type="protein sequence ID" value="GGY61728.1"/>
    <property type="molecule type" value="Genomic_DNA"/>
</dbReference>
<feature type="transmembrane region" description="Helical" evidence="11">
    <location>
        <begin position="173"/>
        <end position="190"/>
    </location>
</feature>
<comment type="subcellular location">
    <subcellularLocation>
        <location evidence="11">Cell inner membrane</location>
        <topology evidence="11">Multi-pass membrane protein</topology>
    </subcellularLocation>
    <subcellularLocation>
        <location evidence="1">Membrane</location>
        <topology evidence="1">Multi-pass membrane protein</topology>
    </subcellularLocation>
</comment>
<dbReference type="EC" id="2.4.99.28" evidence="11"/>
<dbReference type="PANTHER" id="PTHR30474">
    <property type="entry name" value="CELL CYCLE PROTEIN"/>
    <property type="match status" value="1"/>
</dbReference>
<feature type="transmembrane region" description="Helical" evidence="11">
    <location>
        <begin position="318"/>
        <end position="345"/>
    </location>
</feature>
<feature type="transmembrane region" description="Helical" evidence="11">
    <location>
        <begin position="351"/>
        <end position="374"/>
    </location>
</feature>
<dbReference type="Pfam" id="PF01098">
    <property type="entry name" value="FTSW_RODA_SPOVE"/>
    <property type="match status" value="1"/>
</dbReference>
<dbReference type="RefSeq" id="WP_189415118.1">
    <property type="nucleotide sequence ID" value="NZ_BMYZ01000001.1"/>
</dbReference>
<keyword evidence="4 11" id="KW-0808">Transferase</keyword>
<evidence type="ECO:0000256" key="1">
    <source>
        <dbReference type="ARBA" id="ARBA00004141"/>
    </source>
</evidence>
<gene>
    <name evidence="11 12" type="primary">rodA</name>
    <name evidence="11" type="synonym">mrdB</name>
    <name evidence="12" type="ORF">GCM10011613_01450</name>
</gene>
<comment type="function">
    <text evidence="11">Peptidoglycan polymerase that is essential for cell wall elongation.</text>
</comment>
<keyword evidence="6 11" id="KW-0133">Cell shape</keyword>
<organism evidence="12 13">
    <name type="scientific">Cellvibrio zantedeschiae</name>
    <dbReference type="NCBI Taxonomy" id="1237077"/>
    <lineage>
        <taxon>Bacteria</taxon>
        <taxon>Pseudomonadati</taxon>
        <taxon>Pseudomonadota</taxon>
        <taxon>Gammaproteobacteria</taxon>
        <taxon>Cellvibrionales</taxon>
        <taxon>Cellvibrionaceae</taxon>
        <taxon>Cellvibrio</taxon>
    </lineage>
</organism>
<dbReference type="PROSITE" id="PS00428">
    <property type="entry name" value="FTSW_RODA_SPOVE"/>
    <property type="match status" value="1"/>
</dbReference>
<evidence type="ECO:0000313" key="12">
    <source>
        <dbReference type="EMBL" id="GGY61728.1"/>
    </source>
</evidence>
<feature type="transmembrane region" description="Helical" evidence="11">
    <location>
        <begin position="150"/>
        <end position="167"/>
    </location>
</feature>
<evidence type="ECO:0000256" key="5">
    <source>
        <dbReference type="ARBA" id="ARBA00022692"/>
    </source>
</evidence>
<keyword evidence="3 11" id="KW-0328">Glycosyltransferase</keyword>
<dbReference type="InterPro" id="IPR001182">
    <property type="entry name" value="FtsW/RodA"/>
</dbReference>
<evidence type="ECO:0000256" key="4">
    <source>
        <dbReference type="ARBA" id="ARBA00022679"/>
    </source>
</evidence>
<evidence type="ECO:0000256" key="7">
    <source>
        <dbReference type="ARBA" id="ARBA00022984"/>
    </source>
</evidence>
<comment type="similarity">
    <text evidence="11">Belongs to the SEDS family. MrdB/RodA subfamily.</text>
</comment>
<dbReference type="HAMAP" id="MF_02079">
    <property type="entry name" value="PGT_RodA"/>
    <property type="match status" value="1"/>
</dbReference>
<evidence type="ECO:0000256" key="6">
    <source>
        <dbReference type="ARBA" id="ARBA00022960"/>
    </source>
</evidence>
<keyword evidence="11" id="KW-0997">Cell inner membrane</keyword>